<feature type="transmembrane region" description="Helical" evidence="1">
    <location>
        <begin position="117"/>
        <end position="136"/>
    </location>
</feature>
<gene>
    <name evidence="4" type="ORF">LSAT_V11C700380300</name>
</gene>
<evidence type="ECO:0000259" key="2">
    <source>
        <dbReference type="Pfam" id="PF00646"/>
    </source>
</evidence>
<dbReference type="AlphaFoldDB" id="A0A9R1X3W1"/>
<evidence type="ECO:0000256" key="1">
    <source>
        <dbReference type="SAM" id="Phobius"/>
    </source>
</evidence>
<feature type="domain" description="KIB1-4 beta-propeller" evidence="3">
    <location>
        <begin position="61"/>
        <end position="261"/>
    </location>
</feature>
<evidence type="ECO:0000313" key="5">
    <source>
        <dbReference type="Proteomes" id="UP000235145"/>
    </source>
</evidence>
<dbReference type="EMBL" id="NBSK02000007">
    <property type="protein sequence ID" value="KAJ0198291.1"/>
    <property type="molecule type" value="Genomic_DNA"/>
</dbReference>
<dbReference type="Pfam" id="PF00646">
    <property type="entry name" value="F-box"/>
    <property type="match status" value="1"/>
</dbReference>
<keyword evidence="1" id="KW-1133">Transmembrane helix</keyword>
<evidence type="ECO:0000259" key="3">
    <source>
        <dbReference type="Pfam" id="PF03478"/>
    </source>
</evidence>
<accession>A0A9R1X3W1</accession>
<keyword evidence="1" id="KW-0812">Transmembrane</keyword>
<keyword evidence="1" id="KW-0472">Membrane</keyword>
<reference evidence="4 5" key="1">
    <citation type="journal article" date="2017" name="Nat. Commun.">
        <title>Genome assembly with in vitro proximity ligation data and whole-genome triplication in lettuce.</title>
        <authorList>
            <person name="Reyes-Chin-Wo S."/>
            <person name="Wang Z."/>
            <person name="Yang X."/>
            <person name="Kozik A."/>
            <person name="Arikit S."/>
            <person name="Song C."/>
            <person name="Xia L."/>
            <person name="Froenicke L."/>
            <person name="Lavelle D.O."/>
            <person name="Truco M.J."/>
            <person name="Xia R."/>
            <person name="Zhu S."/>
            <person name="Xu C."/>
            <person name="Xu H."/>
            <person name="Xu X."/>
            <person name="Cox K."/>
            <person name="Korf I."/>
            <person name="Meyers B.C."/>
            <person name="Michelmore R.W."/>
        </authorList>
    </citation>
    <scope>NUCLEOTIDE SEQUENCE [LARGE SCALE GENOMIC DNA]</scope>
    <source>
        <strain evidence="5">cv. Salinas</strain>
        <tissue evidence="4">Seedlings</tissue>
    </source>
</reference>
<sequence>MMRLGVVDFLAFSRVCKSWRSLALSNMNMFIVSRPPMSVSISTDANHESKCYLEDFEGRKLKISLPHSDYKACVGVSYGYLILLRAKTNDFWLMNPITRHEFHVPFPFLNVRSCTSFLGAILVFSPLISGWVFVVFDRYFHKIWFVIFGKREWTYVTTHFSILDLHAFRGKIYTLHLDNFLSEMRLFPTPEVTLLEFNNFLKPNRRYPRLVSLGEKLYVINRISEFPYMIQEINFSKMEWVSCEKTVEEYAFFLSSDYCFSAFIRIETWVDLYSQYGKHSFPDKNGKGKLFRAKMWYFFHDCLNVNFLHQ</sequence>
<feature type="domain" description="F-box" evidence="2">
    <location>
        <begin position="2"/>
        <end position="26"/>
    </location>
</feature>
<proteinExistence type="predicted"/>
<evidence type="ECO:0000313" key="4">
    <source>
        <dbReference type="EMBL" id="KAJ0198291.1"/>
    </source>
</evidence>
<dbReference type="Proteomes" id="UP000235145">
    <property type="component" value="Unassembled WGS sequence"/>
</dbReference>
<evidence type="ECO:0008006" key="6">
    <source>
        <dbReference type="Google" id="ProtNLM"/>
    </source>
</evidence>
<dbReference type="InterPro" id="IPR005174">
    <property type="entry name" value="KIB1-4_b-propeller"/>
</dbReference>
<protein>
    <recommendedName>
        <fullName evidence="6">F-box domain-containing protein</fullName>
    </recommendedName>
</protein>
<dbReference type="InterPro" id="IPR001810">
    <property type="entry name" value="F-box_dom"/>
</dbReference>
<comment type="caution">
    <text evidence="4">The sequence shown here is derived from an EMBL/GenBank/DDBJ whole genome shotgun (WGS) entry which is preliminary data.</text>
</comment>
<dbReference type="Pfam" id="PF03478">
    <property type="entry name" value="Beta-prop_KIB1-4"/>
    <property type="match status" value="1"/>
</dbReference>
<organism evidence="4 5">
    <name type="scientific">Lactuca sativa</name>
    <name type="common">Garden lettuce</name>
    <dbReference type="NCBI Taxonomy" id="4236"/>
    <lineage>
        <taxon>Eukaryota</taxon>
        <taxon>Viridiplantae</taxon>
        <taxon>Streptophyta</taxon>
        <taxon>Embryophyta</taxon>
        <taxon>Tracheophyta</taxon>
        <taxon>Spermatophyta</taxon>
        <taxon>Magnoliopsida</taxon>
        <taxon>eudicotyledons</taxon>
        <taxon>Gunneridae</taxon>
        <taxon>Pentapetalae</taxon>
        <taxon>asterids</taxon>
        <taxon>campanulids</taxon>
        <taxon>Asterales</taxon>
        <taxon>Asteraceae</taxon>
        <taxon>Cichorioideae</taxon>
        <taxon>Cichorieae</taxon>
        <taxon>Lactucinae</taxon>
        <taxon>Lactuca</taxon>
    </lineage>
</organism>
<dbReference type="PANTHER" id="PTHR45463:SF8">
    <property type="entry name" value="OS09G0392200 PROTEIN"/>
    <property type="match status" value="1"/>
</dbReference>
<dbReference type="PANTHER" id="PTHR45463">
    <property type="entry name" value="OS09G0392200 PROTEIN"/>
    <property type="match status" value="1"/>
</dbReference>
<keyword evidence="5" id="KW-1185">Reference proteome</keyword>
<name>A0A9R1X3W1_LACSA</name>
<dbReference type="OrthoDB" id="685987at2759"/>